<feature type="transmembrane region" description="Helical" evidence="9">
    <location>
        <begin position="224"/>
        <end position="249"/>
    </location>
</feature>
<dbReference type="PANTHER" id="PTHR24247">
    <property type="entry name" value="5-HYDROXYTRYPTAMINE RECEPTOR"/>
    <property type="match status" value="1"/>
</dbReference>
<evidence type="ECO:0000256" key="1">
    <source>
        <dbReference type="ARBA" id="ARBA00004651"/>
    </source>
</evidence>
<evidence type="ECO:0000256" key="5">
    <source>
        <dbReference type="ARBA" id="ARBA00023040"/>
    </source>
</evidence>
<keyword evidence="6 9" id="KW-0472">Membrane</keyword>
<keyword evidence="7" id="KW-0675">Receptor</keyword>
<evidence type="ECO:0000256" key="3">
    <source>
        <dbReference type="ARBA" id="ARBA00022692"/>
    </source>
</evidence>
<keyword evidence="2" id="KW-1003">Cell membrane</keyword>
<keyword evidence="10" id="KW-0732">Signal</keyword>
<evidence type="ECO:0000313" key="13">
    <source>
        <dbReference type="Proteomes" id="UP001642483"/>
    </source>
</evidence>
<feature type="transmembrane region" description="Helical" evidence="9">
    <location>
        <begin position="463"/>
        <end position="491"/>
    </location>
</feature>
<comment type="subcellular location">
    <subcellularLocation>
        <location evidence="1">Cell membrane</location>
        <topology evidence="1">Multi-pass membrane protein</topology>
    </subcellularLocation>
</comment>
<proteinExistence type="predicted"/>
<dbReference type="Gene3D" id="1.20.1070.10">
    <property type="entry name" value="Rhodopsin 7-helix transmembrane proteins"/>
    <property type="match status" value="1"/>
</dbReference>
<evidence type="ECO:0000256" key="6">
    <source>
        <dbReference type="ARBA" id="ARBA00023136"/>
    </source>
</evidence>
<accession>A0ABP0GZM2</accession>
<keyword evidence="13" id="KW-1185">Reference proteome</keyword>
<keyword evidence="5" id="KW-0297">G-protein coupled receptor</keyword>
<evidence type="ECO:0000256" key="2">
    <source>
        <dbReference type="ARBA" id="ARBA00022475"/>
    </source>
</evidence>
<dbReference type="Proteomes" id="UP001642483">
    <property type="component" value="Unassembled WGS sequence"/>
</dbReference>
<comment type="caution">
    <text evidence="12">The sequence shown here is derived from an EMBL/GenBank/DDBJ whole genome shotgun (WGS) entry which is preliminary data.</text>
</comment>
<feature type="signal peptide" evidence="10">
    <location>
        <begin position="1"/>
        <end position="20"/>
    </location>
</feature>
<feature type="chain" id="PRO_5046064445" description="G-protein coupled receptors family 1 profile domain-containing protein" evidence="10">
    <location>
        <begin position="21"/>
        <end position="567"/>
    </location>
</feature>
<protein>
    <recommendedName>
        <fullName evidence="11">G-protein coupled receptors family 1 profile domain-containing protein</fullName>
    </recommendedName>
</protein>
<name>A0ABP0GZM2_CLALP</name>
<evidence type="ECO:0000256" key="9">
    <source>
        <dbReference type="SAM" id="Phobius"/>
    </source>
</evidence>
<feature type="transmembrane region" description="Helical" evidence="9">
    <location>
        <begin position="420"/>
        <end position="442"/>
    </location>
</feature>
<dbReference type="PRINTS" id="PR00237">
    <property type="entry name" value="GPCRRHODOPSN"/>
</dbReference>
<keyword evidence="8" id="KW-0807">Transducer</keyword>
<dbReference type="SMART" id="SM01381">
    <property type="entry name" value="7TM_GPCR_Srsx"/>
    <property type="match status" value="1"/>
</dbReference>
<feature type="transmembrane region" description="Helical" evidence="9">
    <location>
        <begin position="339"/>
        <end position="357"/>
    </location>
</feature>
<evidence type="ECO:0000256" key="7">
    <source>
        <dbReference type="ARBA" id="ARBA00023170"/>
    </source>
</evidence>
<feature type="transmembrane region" description="Helical" evidence="9">
    <location>
        <begin position="511"/>
        <end position="535"/>
    </location>
</feature>
<dbReference type="SUPFAM" id="SSF81321">
    <property type="entry name" value="Family A G protein-coupled receptor-like"/>
    <property type="match status" value="1"/>
</dbReference>
<dbReference type="PROSITE" id="PS50262">
    <property type="entry name" value="G_PROTEIN_RECEP_F1_2"/>
    <property type="match status" value="1"/>
</dbReference>
<reference evidence="12 13" key="1">
    <citation type="submission" date="2024-02" db="EMBL/GenBank/DDBJ databases">
        <authorList>
            <person name="Daric V."/>
            <person name="Darras S."/>
        </authorList>
    </citation>
    <scope>NUCLEOTIDE SEQUENCE [LARGE SCALE GENOMIC DNA]</scope>
</reference>
<sequence length="567" mass="64069">MTTMLSFIFLLVNLLKICSTQDVIADKVVNKTAFEIDFFDELATATAQKASACNELVKQFTLQWYQRSLTFTTYLETLQKWNCPQFKEVCQNRTFAFTDFTSKAYSYFCNKTYFKLECFDVIGNETLKHYFTDQQLQTEMNKSMLGNSTATLLRPFELTPSQILEPCIQLLLYEKSQPRRNMLELLLLNLPFCEFIWCGFDEETVKNKTITPWQCVPLRCIINIILESAVCIILAVGVIFANSTVLAVYCTKPKLRNSQAIFKIFLAVADLLVGVVVLPTFVSTLYGLVFRRTFVKSSFNQMDFVVVNGTQNFTKPSSIFLEVPLSPLLTRTYINTVDFFSVTSVAASAYSLIAAAIDRFLALHRPLVYFPHVAKKLAIQLCVSVWILALIFAILPMVVPTLKYGLVASILISSVGPASLIMYAVALLIPLIALWILTLATYEALRRHARKQNRFTVKSDRDIAVCLAKTLLIMVLAFTFSLVPSIILVVVSHFLPSINFNNPDKLNENAAVAYNSAEFVSVLILVCNSLWNGFIYSIRSEEFRKAAREIYRSITGKLPFVCRATSP</sequence>
<organism evidence="12 13">
    <name type="scientific">Clavelina lepadiformis</name>
    <name type="common">Light-bulb sea squirt</name>
    <name type="synonym">Ascidia lepadiformis</name>
    <dbReference type="NCBI Taxonomy" id="159417"/>
    <lineage>
        <taxon>Eukaryota</taxon>
        <taxon>Metazoa</taxon>
        <taxon>Chordata</taxon>
        <taxon>Tunicata</taxon>
        <taxon>Ascidiacea</taxon>
        <taxon>Aplousobranchia</taxon>
        <taxon>Clavelinidae</taxon>
        <taxon>Clavelina</taxon>
    </lineage>
</organism>
<evidence type="ECO:0000256" key="8">
    <source>
        <dbReference type="ARBA" id="ARBA00023224"/>
    </source>
</evidence>
<evidence type="ECO:0000256" key="10">
    <source>
        <dbReference type="SAM" id="SignalP"/>
    </source>
</evidence>
<dbReference type="InterPro" id="IPR017452">
    <property type="entry name" value="GPCR_Rhodpsn_7TM"/>
</dbReference>
<gene>
    <name evidence="12" type="ORF">CVLEPA_LOCUS30462</name>
</gene>
<evidence type="ECO:0000313" key="12">
    <source>
        <dbReference type="EMBL" id="CAK8697196.1"/>
    </source>
</evidence>
<dbReference type="Pfam" id="PF00001">
    <property type="entry name" value="7tm_1"/>
    <property type="match status" value="1"/>
</dbReference>
<feature type="domain" description="G-protein coupled receptors family 1 profile" evidence="11">
    <location>
        <begin position="241"/>
        <end position="536"/>
    </location>
</feature>
<dbReference type="InterPro" id="IPR000276">
    <property type="entry name" value="GPCR_Rhodpsn"/>
</dbReference>
<feature type="transmembrane region" description="Helical" evidence="9">
    <location>
        <begin position="261"/>
        <end position="289"/>
    </location>
</feature>
<feature type="transmembrane region" description="Helical" evidence="9">
    <location>
        <begin position="377"/>
        <end position="400"/>
    </location>
</feature>
<dbReference type="CDD" id="cd00637">
    <property type="entry name" value="7tm_classA_rhodopsin-like"/>
    <property type="match status" value="1"/>
</dbReference>
<keyword evidence="4 9" id="KW-1133">Transmembrane helix</keyword>
<keyword evidence="3 9" id="KW-0812">Transmembrane</keyword>
<evidence type="ECO:0000259" key="11">
    <source>
        <dbReference type="PROSITE" id="PS50262"/>
    </source>
</evidence>
<evidence type="ECO:0000256" key="4">
    <source>
        <dbReference type="ARBA" id="ARBA00022989"/>
    </source>
</evidence>
<dbReference type="EMBL" id="CAWYQH010000163">
    <property type="protein sequence ID" value="CAK8697196.1"/>
    <property type="molecule type" value="Genomic_DNA"/>
</dbReference>